<dbReference type="InterPro" id="IPR026036">
    <property type="entry name" value="PucC"/>
</dbReference>
<dbReference type="PANTHER" id="PTHR23538">
    <property type="entry name" value="44.5 KD BACTERIOCHLOROPHYLL SYNTHASE SUBUNIT"/>
    <property type="match status" value="1"/>
</dbReference>
<dbReference type="RefSeq" id="WP_168623458.1">
    <property type="nucleotide sequence ID" value="NZ_JAAZQQ010000003.1"/>
</dbReference>
<dbReference type="SUPFAM" id="SSF103473">
    <property type="entry name" value="MFS general substrate transporter"/>
    <property type="match status" value="1"/>
</dbReference>
<name>A0A7X6GZ49_9RHOB</name>
<feature type="transmembrane region" description="Helical" evidence="6">
    <location>
        <begin position="140"/>
        <end position="160"/>
    </location>
</feature>
<organism evidence="7 8">
    <name type="scientific">Roseicyclus persicicus</name>
    <dbReference type="NCBI Taxonomy" id="2650661"/>
    <lineage>
        <taxon>Bacteria</taxon>
        <taxon>Pseudomonadati</taxon>
        <taxon>Pseudomonadota</taxon>
        <taxon>Alphaproteobacteria</taxon>
        <taxon>Rhodobacterales</taxon>
        <taxon>Roseobacteraceae</taxon>
        <taxon>Roseicyclus</taxon>
    </lineage>
</organism>
<proteinExistence type="inferred from homology"/>
<feature type="transmembrane region" description="Helical" evidence="6">
    <location>
        <begin position="290"/>
        <end position="312"/>
    </location>
</feature>
<protein>
    <submittedName>
        <fullName evidence="7">BCD family MFS transporter</fullName>
    </submittedName>
</protein>
<evidence type="ECO:0000256" key="5">
    <source>
        <dbReference type="ARBA" id="ARBA00023136"/>
    </source>
</evidence>
<reference evidence="7 8" key="1">
    <citation type="submission" date="2020-04" db="EMBL/GenBank/DDBJ databases">
        <authorList>
            <person name="Yoon J."/>
        </authorList>
    </citation>
    <scope>NUCLEOTIDE SEQUENCE [LARGE SCALE GENOMIC DNA]</scope>
    <source>
        <strain evidence="7 8">KMU-115</strain>
    </source>
</reference>
<gene>
    <name evidence="7" type="ORF">HCU73_10725</name>
</gene>
<dbReference type="PIRSF" id="PIRSF016565">
    <property type="entry name" value="PucC"/>
    <property type="match status" value="1"/>
</dbReference>
<keyword evidence="4 6" id="KW-1133">Transmembrane helix</keyword>
<comment type="subcellular location">
    <subcellularLocation>
        <location evidence="1">Membrane</location>
        <topology evidence="1">Multi-pass membrane protein</topology>
    </subcellularLocation>
</comment>
<keyword evidence="3 6" id="KW-0812">Transmembrane</keyword>
<dbReference type="Pfam" id="PF03209">
    <property type="entry name" value="PUCC"/>
    <property type="match status" value="1"/>
</dbReference>
<evidence type="ECO:0000256" key="6">
    <source>
        <dbReference type="SAM" id="Phobius"/>
    </source>
</evidence>
<dbReference type="Proteomes" id="UP000526408">
    <property type="component" value="Unassembled WGS sequence"/>
</dbReference>
<evidence type="ECO:0000313" key="8">
    <source>
        <dbReference type="Proteomes" id="UP000526408"/>
    </source>
</evidence>
<dbReference type="AlphaFoldDB" id="A0A7X6GZ49"/>
<feature type="transmembrane region" description="Helical" evidence="6">
    <location>
        <begin position="224"/>
        <end position="243"/>
    </location>
</feature>
<keyword evidence="8" id="KW-1185">Reference proteome</keyword>
<feature type="transmembrane region" description="Helical" evidence="6">
    <location>
        <begin position="74"/>
        <end position="96"/>
    </location>
</feature>
<feature type="transmembrane region" description="Helical" evidence="6">
    <location>
        <begin position="263"/>
        <end position="283"/>
    </location>
</feature>
<dbReference type="PANTHER" id="PTHR23538:SF1">
    <property type="entry name" value="44.5 KD BACTERIOCHLOROPHYLL SYNTHASE SUBUNIT"/>
    <property type="match status" value="1"/>
</dbReference>
<evidence type="ECO:0000256" key="4">
    <source>
        <dbReference type="ARBA" id="ARBA00022989"/>
    </source>
</evidence>
<comment type="caution">
    <text evidence="7">The sequence shown here is derived from an EMBL/GenBank/DDBJ whole genome shotgun (WGS) entry which is preliminary data.</text>
</comment>
<dbReference type="Gene3D" id="1.20.1250.20">
    <property type="entry name" value="MFS general substrate transporter like domains"/>
    <property type="match status" value="1"/>
</dbReference>
<feature type="transmembrane region" description="Helical" evidence="6">
    <location>
        <begin position="389"/>
        <end position="410"/>
    </location>
</feature>
<dbReference type="GO" id="GO:0016020">
    <property type="term" value="C:membrane"/>
    <property type="evidence" value="ECO:0007669"/>
    <property type="project" value="UniProtKB-SubCell"/>
</dbReference>
<accession>A0A7X6GZ49</accession>
<dbReference type="CDD" id="cd06176">
    <property type="entry name" value="MFS_BCD_PucC-like"/>
    <property type="match status" value="1"/>
</dbReference>
<comment type="similarity">
    <text evidence="2">Belongs to the PucC family.</text>
</comment>
<dbReference type="EMBL" id="JAAZQQ010000003">
    <property type="protein sequence ID" value="NKX45066.1"/>
    <property type="molecule type" value="Genomic_DNA"/>
</dbReference>
<evidence type="ECO:0000313" key="7">
    <source>
        <dbReference type="EMBL" id="NKX45066.1"/>
    </source>
</evidence>
<evidence type="ECO:0000256" key="3">
    <source>
        <dbReference type="ARBA" id="ARBA00022692"/>
    </source>
</evidence>
<feature type="transmembrane region" description="Helical" evidence="6">
    <location>
        <begin position="356"/>
        <end position="377"/>
    </location>
</feature>
<feature type="transmembrane region" description="Helical" evidence="6">
    <location>
        <begin position="172"/>
        <end position="194"/>
    </location>
</feature>
<evidence type="ECO:0000256" key="2">
    <source>
        <dbReference type="ARBA" id="ARBA00008412"/>
    </source>
</evidence>
<sequence>MTLSWLQIVRLGLVQMALGAIVVLTTSTLNRLMVVELVLPAVLPGALVALHYGIQITRPQWGYKSDTGGKRTRWIIGGMAILALGGLSAAYGVVLMETQRGLGLIVSILAYAAIGVGVGASGTSLLALLATATAPRRRPAAATITWLMMIFGIAMTAGVSGQFLDPYSPDRLMAVVAVVTLGAFALTCLAVIGIERSVVARAEEASAPFLDGLREVWAEPKARLFTLFVFLSMTAYFMQELILEPYSGLVFGFTPGQSTTLSGAQNGGVFLGMVVVGVAGTALRLLSLRAWVIIGCLGSAAALIGISALGQVGPGAPLLPAVVTMGFFNGMFAVAAIGSMMALAGEGRDAREGTRMGLWGAAQAIAAGFGGLAGAALADLARTVMTDPAAFGAVFTFEALLYLASAVMALRVMEGKVSMAPVTRAAVAGE</sequence>
<feature type="transmembrane region" description="Helical" evidence="6">
    <location>
        <begin position="318"/>
        <end position="344"/>
    </location>
</feature>
<feature type="transmembrane region" description="Helical" evidence="6">
    <location>
        <begin position="29"/>
        <end position="54"/>
    </location>
</feature>
<dbReference type="InterPro" id="IPR004896">
    <property type="entry name" value="PucC-rel"/>
</dbReference>
<evidence type="ECO:0000256" key="1">
    <source>
        <dbReference type="ARBA" id="ARBA00004141"/>
    </source>
</evidence>
<feature type="transmembrane region" description="Helical" evidence="6">
    <location>
        <begin position="102"/>
        <end position="128"/>
    </location>
</feature>
<keyword evidence="5 6" id="KW-0472">Membrane</keyword>
<dbReference type="InterPro" id="IPR036259">
    <property type="entry name" value="MFS_trans_sf"/>
</dbReference>